<dbReference type="Proteomes" id="UP000198382">
    <property type="component" value="Unassembled WGS sequence"/>
</dbReference>
<dbReference type="InterPro" id="IPR024607">
    <property type="entry name" value="Sulfatase_CS"/>
</dbReference>
<feature type="chain" id="PRO_5045303845" evidence="5">
    <location>
        <begin position="31"/>
        <end position="644"/>
    </location>
</feature>
<dbReference type="Gene3D" id="3.30.1120.10">
    <property type="match status" value="1"/>
</dbReference>
<keyword evidence="4" id="KW-0106">Calcium</keyword>
<dbReference type="InterPro" id="IPR000917">
    <property type="entry name" value="Sulfatase_N"/>
</dbReference>
<evidence type="ECO:0000256" key="2">
    <source>
        <dbReference type="ARBA" id="ARBA00022723"/>
    </source>
</evidence>
<gene>
    <name evidence="7" type="ORF">B0A65_07000</name>
</gene>
<dbReference type="InterPro" id="IPR017850">
    <property type="entry name" value="Alkaline_phosphatase_core_sf"/>
</dbReference>
<feature type="signal peptide" evidence="5">
    <location>
        <begin position="1"/>
        <end position="30"/>
    </location>
</feature>
<keyword evidence="8" id="KW-1185">Reference proteome</keyword>
<evidence type="ECO:0000256" key="1">
    <source>
        <dbReference type="ARBA" id="ARBA00008779"/>
    </source>
</evidence>
<evidence type="ECO:0000256" key="4">
    <source>
        <dbReference type="ARBA" id="ARBA00022837"/>
    </source>
</evidence>
<comment type="caution">
    <text evidence="7">The sequence shown here is derived from an EMBL/GenBank/DDBJ whole genome shotgun (WGS) entry which is preliminary data.</text>
</comment>
<accession>A0ABX4BTP5</accession>
<dbReference type="PROSITE" id="PS00523">
    <property type="entry name" value="SULFATASE_1"/>
    <property type="match status" value="1"/>
</dbReference>
<dbReference type="EMBL" id="MUGV01000013">
    <property type="protein sequence ID" value="OXA80370.1"/>
    <property type="molecule type" value="Genomic_DNA"/>
</dbReference>
<dbReference type="CDD" id="cd16025">
    <property type="entry name" value="PAS_like"/>
    <property type="match status" value="1"/>
</dbReference>
<dbReference type="RefSeq" id="WP_074658566.1">
    <property type="nucleotide sequence ID" value="NZ_MUGV01000013.1"/>
</dbReference>
<dbReference type="SUPFAM" id="SSF53649">
    <property type="entry name" value="Alkaline phosphatase-like"/>
    <property type="match status" value="1"/>
</dbReference>
<dbReference type="PANTHER" id="PTHR42693:SF43">
    <property type="entry name" value="BLL2667 PROTEIN"/>
    <property type="match status" value="1"/>
</dbReference>
<dbReference type="InterPro" id="IPR050738">
    <property type="entry name" value="Sulfatase"/>
</dbReference>
<evidence type="ECO:0000313" key="8">
    <source>
        <dbReference type="Proteomes" id="UP000198382"/>
    </source>
</evidence>
<name>A0ABX4BTP5_FLAFR</name>
<dbReference type="PANTHER" id="PTHR42693">
    <property type="entry name" value="ARYLSULFATASE FAMILY MEMBER"/>
    <property type="match status" value="1"/>
</dbReference>
<comment type="similarity">
    <text evidence="1">Belongs to the sulfatase family.</text>
</comment>
<dbReference type="Pfam" id="PF00884">
    <property type="entry name" value="Sulfatase"/>
    <property type="match status" value="1"/>
</dbReference>
<sequence length="644" mass="71221">MKKFKINSKIKSPQKGLLITAILLAQFGFAQEKQEEFKGVIGKTLADSKEYWPEPVTAPKGAPNVVWILLDDVGFGASSAFGGLIQTPTFDQLANNGLRYTNFHTTAICAPTRAALLTGRNSGRVHVSGFSHTILSAGFPGWDGRIPSDKGTIAEILRANGYNTFAVGKYGVTPDEEATDAGPFDRWPTGKGFDHFYGFLGSQTDQYNPDLVEDQVHVTPDGRHLNELITDKAISYIKTQQKAAPGKPFFLYYAPGAAHAPHQVATKWSDPYKGKFDKGWDAYREEVIANQKKLGVIPSNAVLPERNPLITDWKKLTPDQKKVYARFMEVYAGFLTYTDYEVGRVVNYLKETNQLDNTVIFVAIGDNGASKEGTTEGTINQSLFSQGVSEEENLKKNLANIDEIGTAKGLNTNYPLGWAQATNVPFKNWKQDAQSEGGTHNPLIVFYPNGIKDKGGIRNQYSHVTDLLPTILDIAGIKAPEYIKNVKQDIIQGSSFYASLENAKAESLHKVQYYYIFGNRAIYKDGWKAGAAHANPFTSSKTTGKNQAPADTNFDSDVWELYNLNEDFNERNNLAAKYPEKLAELKKLFDEQAKENNVYPLIDWNDVITRKIHNTDADKGKTVQDLIKQVVKPGNGTTASGSSN</sequence>
<evidence type="ECO:0000313" key="7">
    <source>
        <dbReference type="EMBL" id="OXA80370.1"/>
    </source>
</evidence>
<keyword evidence="2" id="KW-0479">Metal-binding</keyword>
<feature type="domain" description="Sulfatase N-terminal" evidence="6">
    <location>
        <begin position="63"/>
        <end position="477"/>
    </location>
</feature>
<evidence type="ECO:0000256" key="3">
    <source>
        <dbReference type="ARBA" id="ARBA00022801"/>
    </source>
</evidence>
<organism evidence="7 8">
    <name type="scientific">Flavobacterium frigidimaris</name>
    <dbReference type="NCBI Taxonomy" id="262320"/>
    <lineage>
        <taxon>Bacteria</taxon>
        <taxon>Pseudomonadati</taxon>
        <taxon>Bacteroidota</taxon>
        <taxon>Flavobacteriia</taxon>
        <taxon>Flavobacteriales</taxon>
        <taxon>Flavobacteriaceae</taxon>
        <taxon>Flavobacterium</taxon>
    </lineage>
</organism>
<keyword evidence="3" id="KW-0378">Hydrolase</keyword>
<reference evidence="7 8" key="1">
    <citation type="submission" date="2016-11" db="EMBL/GenBank/DDBJ databases">
        <title>Whole genomes of Flavobacteriaceae.</title>
        <authorList>
            <person name="Stine C."/>
            <person name="Li C."/>
            <person name="Tadesse D."/>
        </authorList>
    </citation>
    <scope>NUCLEOTIDE SEQUENCE [LARGE SCALE GENOMIC DNA]</scope>
    <source>
        <strain evidence="7 8">DSM 15937</strain>
    </source>
</reference>
<dbReference type="Gene3D" id="3.40.720.10">
    <property type="entry name" value="Alkaline Phosphatase, subunit A"/>
    <property type="match status" value="1"/>
</dbReference>
<protein>
    <submittedName>
        <fullName evidence="7">Sulfatase</fullName>
    </submittedName>
</protein>
<proteinExistence type="inferred from homology"/>
<evidence type="ECO:0000259" key="6">
    <source>
        <dbReference type="Pfam" id="PF00884"/>
    </source>
</evidence>
<keyword evidence="5" id="KW-0732">Signal</keyword>
<evidence type="ECO:0000256" key="5">
    <source>
        <dbReference type="SAM" id="SignalP"/>
    </source>
</evidence>